<dbReference type="PANTHER" id="PTHR37299:SF3">
    <property type="entry name" value="STAGE 0 SPORULATION PROTEIN A HOMOLOG"/>
    <property type="match status" value="1"/>
</dbReference>
<dbReference type="Pfam" id="PF04397">
    <property type="entry name" value="LytTR"/>
    <property type="match status" value="1"/>
</dbReference>
<keyword evidence="2" id="KW-0902">Two-component regulatory system</keyword>
<proteinExistence type="predicted"/>
<keyword evidence="3" id="KW-0010">Activator</keyword>
<evidence type="ECO:0000313" key="7">
    <source>
        <dbReference type="EMBL" id="ASN70312.1"/>
    </source>
</evidence>
<feature type="domain" description="Response regulatory" evidence="5">
    <location>
        <begin position="3"/>
        <end position="129"/>
    </location>
</feature>
<evidence type="ECO:0000259" key="6">
    <source>
        <dbReference type="PROSITE" id="PS50930"/>
    </source>
</evidence>
<keyword evidence="1" id="KW-0963">Cytoplasm</keyword>
<dbReference type="InterPro" id="IPR011006">
    <property type="entry name" value="CheY-like_superfamily"/>
</dbReference>
<evidence type="ECO:0000256" key="3">
    <source>
        <dbReference type="ARBA" id="ARBA00023159"/>
    </source>
</evidence>
<dbReference type="PROSITE" id="PS50110">
    <property type="entry name" value="RESPONSE_REGULATORY"/>
    <property type="match status" value="1"/>
</dbReference>
<name>A0A2H4J4Z6_9CAUD</name>
<comment type="function">
    <text evidence="4">Required for high-level post-exponential phase expression of a series of secreted proteins.</text>
</comment>
<dbReference type="PANTHER" id="PTHR37299">
    <property type="entry name" value="TRANSCRIPTIONAL REGULATOR-RELATED"/>
    <property type="match status" value="1"/>
</dbReference>
<dbReference type="SUPFAM" id="SSF52172">
    <property type="entry name" value="CheY-like"/>
    <property type="match status" value="1"/>
</dbReference>
<organism evidence="7">
    <name type="scientific">uncultured Caudovirales phage</name>
    <dbReference type="NCBI Taxonomy" id="2100421"/>
    <lineage>
        <taxon>Viruses</taxon>
        <taxon>Duplodnaviria</taxon>
        <taxon>Heunggongvirae</taxon>
        <taxon>Uroviricota</taxon>
        <taxon>Caudoviricetes</taxon>
        <taxon>Peduoviridae</taxon>
        <taxon>Maltschvirus</taxon>
        <taxon>Maltschvirus maltsch</taxon>
    </lineage>
</organism>
<evidence type="ECO:0000256" key="2">
    <source>
        <dbReference type="ARBA" id="ARBA00023012"/>
    </source>
</evidence>
<evidence type="ECO:0000256" key="4">
    <source>
        <dbReference type="ARBA" id="ARBA00037164"/>
    </source>
</evidence>
<evidence type="ECO:0008006" key="8">
    <source>
        <dbReference type="Google" id="ProtNLM"/>
    </source>
</evidence>
<protein>
    <recommendedName>
        <fullName evidence="8">Stage 0 sporulation protein A homolog</fullName>
    </recommendedName>
</protein>
<dbReference type="GO" id="GO:0003677">
    <property type="term" value="F:DNA binding"/>
    <property type="evidence" value="ECO:0007669"/>
    <property type="project" value="InterPro"/>
</dbReference>
<dbReference type="Pfam" id="PF00072">
    <property type="entry name" value="Response_reg"/>
    <property type="match status" value="1"/>
</dbReference>
<accession>A0A2H4J4Z6</accession>
<dbReference type="SMART" id="SM00850">
    <property type="entry name" value="LytTR"/>
    <property type="match status" value="1"/>
</dbReference>
<dbReference type="Gene3D" id="2.40.50.1020">
    <property type="entry name" value="LytTr DNA-binding domain"/>
    <property type="match status" value="1"/>
</dbReference>
<feature type="domain" description="HTH LytTR-type" evidence="6">
    <location>
        <begin position="145"/>
        <end position="248"/>
    </location>
</feature>
<dbReference type="EMBL" id="MF417904">
    <property type="protein sequence ID" value="ASN70312.1"/>
    <property type="molecule type" value="Genomic_DNA"/>
</dbReference>
<dbReference type="GO" id="GO:0000156">
    <property type="term" value="F:phosphorelay response regulator activity"/>
    <property type="evidence" value="ECO:0007669"/>
    <property type="project" value="InterPro"/>
</dbReference>
<dbReference type="PROSITE" id="PS50930">
    <property type="entry name" value="HTH_LYTTR"/>
    <property type="match status" value="1"/>
</dbReference>
<dbReference type="InterPro" id="IPR007492">
    <property type="entry name" value="LytTR_DNA-bd_dom"/>
</dbReference>
<gene>
    <name evidence="7" type="ORF">10S9_58</name>
</gene>
<evidence type="ECO:0000259" key="5">
    <source>
        <dbReference type="PROSITE" id="PS50110"/>
    </source>
</evidence>
<reference evidence="7" key="1">
    <citation type="submission" date="2017-06" db="EMBL/GenBank/DDBJ databases">
        <title>Novel phages from South African skin metaviromes.</title>
        <authorList>
            <person name="van Zyl L.J."/>
            <person name="Abrahams Y."/>
            <person name="Stander E.A."/>
            <person name="Kirby B.M."/>
            <person name="Clavaud C."/>
            <person name="Farcet C."/>
            <person name="Breton L."/>
            <person name="Trindade M.I."/>
        </authorList>
    </citation>
    <scope>NUCLEOTIDE SEQUENCE</scope>
</reference>
<dbReference type="InterPro" id="IPR001789">
    <property type="entry name" value="Sig_transdc_resp-reg_receiver"/>
</dbReference>
<dbReference type="Gene3D" id="3.40.50.2300">
    <property type="match status" value="1"/>
</dbReference>
<evidence type="ECO:0000256" key="1">
    <source>
        <dbReference type="ARBA" id="ARBA00022490"/>
    </source>
</evidence>
<sequence length="255" mass="29409">MIPIYICDDSEEELYHLERVISKIIITEELIDEVEVICTTSDPLKVINILKADMRAGIFFLDVDLGRDAIDGVVLGANIRAHSPGAFIVIVTAHPESAVTTYKYKIGAGDFILKDDINQMELRIRECILQGRELILSTKKESPIALFKKDGSIYTMYINQMYYIEVIPEVKRKLRVYERYGITEVISTISEIASKLDNTFFQCHKSYIINFRYIESIDIKKRIVNMKIGHKIPISFRCLTKLQKAYMYYLSSEVK</sequence>
<dbReference type="InterPro" id="IPR046947">
    <property type="entry name" value="LytR-like"/>
</dbReference>